<evidence type="ECO:0000256" key="8">
    <source>
        <dbReference type="ARBA" id="ARBA00022918"/>
    </source>
</evidence>
<evidence type="ECO:0000256" key="4">
    <source>
        <dbReference type="ARBA" id="ARBA00022759"/>
    </source>
</evidence>
<comment type="caution">
    <text evidence="12">The sequence shown here is derived from an EMBL/GenBank/DDBJ whole genome shotgun (WGS) entry which is preliminary data.</text>
</comment>
<proteinExistence type="predicted"/>
<evidence type="ECO:0000313" key="12">
    <source>
        <dbReference type="EMBL" id="KAK7532023.1"/>
    </source>
</evidence>
<name>A0ABR1LBM6_9PEZI</name>
<dbReference type="Proteomes" id="UP001360953">
    <property type="component" value="Unassembled WGS sequence"/>
</dbReference>
<keyword evidence="2" id="KW-0540">Nuclease</keyword>
<dbReference type="InterPro" id="IPR039537">
    <property type="entry name" value="Retrotran_Ty1/copia-like"/>
</dbReference>
<evidence type="ECO:0008006" key="14">
    <source>
        <dbReference type="Google" id="ProtNLM"/>
    </source>
</evidence>
<evidence type="ECO:0000313" key="13">
    <source>
        <dbReference type="Proteomes" id="UP001360953"/>
    </source>
</evidence>
<reference evidence="12 13" key="1">
    <citation type="submission" date="2024-04" db="EMBL/GenBank/DDBJ databases">
        <title>Phyllosticta paracitricarpa is synonymous to the EU quarantine fungus P. citricarpa based on phylogenomic analyses.</title>
        <authorList>
            <consortium name="Lawrence Berkeley National Laboratory"/>
            <person name="Van ingen-buijs V.A."/>
            <person name="Van westerhoven A.C."/>
            <person name="Haridas S."/>
            <person name="Skiadas P."/>
            <person name="Martin F."/>
            <person name="Groenewald J.Z."/>
            <person name="Crous P.W."/>
            <person name="Seidl M.F."/>
        </authorList>
    </citation>
    <scope>NUCLEOTIDE SEQUENCE [LARGE SCALE GENOMIC DNA]</scope>
    <source>
        <strain evidence="12 13">CPC 17464</strain>
    </source>
</reference>
<keyword evidence="6" id="KW-0460">Magnesium</keyword>
<evidence type="ECO:0000256" key="1">
    <source>
        <dbReference type="ARBA" id="ARBA00022695"/>
    </source>
</evidence>
<protein>
    <recommendedName>
        <fullName evidence="14">Transposase</fullName>
    </recommendedName>
</protein>
<evidence type="ECO:0000256" key="11">
    <source>
        <dbReference type="ARBA" id="ARBA00023172"/>
    </source>
</evidence>
<evidence type="ECO:0000256" key="10">
    <source>
        <dbReference type="ARBA" id="ARBA00023125"/>
    </source>
</evidence>
<keyword evidence="3" id="KW-0479">Metal-binding</keyword>
<organism evidence="12 13">
    <name type="scientific">Phyllosticta citribraziliensis</name>
    <dbReference type="NCBI Taxonomy" id="989973"/>
    <lineage>
        <taxon>Eukaryota</taxon>
        <taxon>Fungi</taxon>
        <taxon>Dikarya</taxon>
        <taxon>Ascomycota</taxon>
        <taxon>Pezizomycotina</taxon>
        <taxon>Dothideomycetes</taxon>
        <taxon>Dothideomycetes incertae sedis</taxon>
        <taxon>Botryosphaeriales</taxon>
        <taxon>Phyllostictaceae</taxon>
        <taxon>Phyllosticta</taxon>
    </lineage>
</organism>
<dbReference type="EMBL" id="JBBPEH010000011">
    <property type="protein sequence ID" value="KAK7532023.1"/>
    <property type="molecule type" value="Genomic_DNA"/>
</dbReference>
<keyword evidence="7" id="KW-0229">DNA integration</keyword>
<dbReference type="PANTHER" id="PTHR42648">
    <property type="entry name" value="TRANSPOSASE, PUTATIVE-RELATED"/>
    <property type="match status" value="1"/>
</dbReference>
<evidence type="ECO:0000256" key="7">
    <source>
        <dbReference type="ARBA" id="ARBA00022908"/>
    </source>
</evidence>
<dbReference type="GeneID" id="92031313"/>
<keyword evidence="4" id="KW-0255">Endonuclease</keyword>
<dbReference type="RefSeq" id="XP_066651693.1">
    <property type="nucleotide sequence ID" value="XM_066798407.1"/>
</dbReference>
<keyword evidence="13" id="KW-1185">Reference proteome</keyword>
<evidence type="ECO:0000256" key="2">
    <source>
        <dbReference type="ARBA" id="ARBA00022722"/>
    </source>
</evidence>
<keyword evidence="11" id="KW-0233">DNA recombination</keyword>
<keyword evidence="5" id="KW-0378">Hydrolase</keyword>
<keyword evidence="1" id="KW-0548">Nucleotidyltransferase</keyword>
<keyword evidence="9" id="KW-0808">Transferase</keyword>
<dbReference type="PANTHER" id="PTHR42648:SF11">
    <property type="entry name" value="TRANSPOSON TY4-P GAG-POL POLYPROTEIN"/>
    <property type="match status" value="1"/>
</dbReference>
<gene>
    <name evidence="12" type="ORF">J3D65DRAFT_606000</name>
</gene>
<sequence>MKYHGTALIDIGHNTLRVTNVYAESENPLADALTKPKPPVEIRREAASASVRLWLNPSDDWTDQSINQSITPSEAGFEFRLMMTAPYTSVQDRAKRPRAVIVQMARYLRLHAKLPENLQQEICAAAVYLINRCRTQRHEWKAPFEKATGRKPNLAHIRLYDCKAYVHRGGGKTD</sequence>
<accession>A0ABR1LBM6</accession>
<evidence type="ECO:0000256" key="3">
    <source>
        <dbReference type="ARBA" id="ARBA00022723"/>
    </source>
</evidence>
<evidence type="ECO:0000256" key="6">
    <source>
        <dbReference type="ARBA" id="ARBA00022842"/>
    </source>
</evidence>
<keyword evidence="8" id="KW-0695">RNA-directed DNA polymerase</keyword>
<keyword evidence="9" id="KW-0239">DNA-directed DNA polymerase</keyword>
<keyword evidence="10" id="KW-0238">DNA-binding</keyword>
<evidence type="ECO:0000256" key="9">
    <source>
        <dbReference type="ARBA" id="ARBA00022932"/>
    </source>
</evidence>
<evidence type="ECO:0000256" key="5">
    <source>
        <dbReference type="ARBA" id="ARBA00022801"/>
    </source>
</evidence>